<protein>
    <submittedName>
        <fullName evidence="1">Uncharacterized protein</fullName>
    </submittedName>
</protein>
<evidence type="ECO:0000313" key="1">
    <source>
        <dbReference type="EMBL" id="GAG74885.1"/>
    </source>
</evidence>
<accession>X0ZYD9</accession>
<dbReference type="EMBL" id="BART01017062">
    <property type="protein sequence ID" value="GAG74885.1"/>
    <property type="molecule type" value="Genomic_DNA"/>
</dbReference>
<feature type="non-terminal residue" evidence="1">
    <location>
        <position position="90"/>
    </location>
</feature>
<reference evidence="1" key="1">
    <citation type="journal article" date="2014" name="Front. Microbiol.">
        <title>High frequency of phylogenetically diverse reductive dehalogenase-homologous genes in deep subseafloor sedimentary metagenomes.</title>
        <authorList>
            <person name="Kawai M."/>
            <person name="Futagami T."/>
            <person name="Toyoda A."/>
            <person name="Takaki Y."/>
            <person name="Nishi S."/>
            <person name="Hori S."/>
            <person name="Arai W."/>
            <person name="Tsubouchi T."/>
            <person name="Morono Y."/>
            <person name="Uchiyama I."/>
            <person name="Ito T."/>
            <person name="Fujiyama A."/>
            <person name="Inagaki F."/>
            <person name="Takami H."/>
        </authorList>
    </citation>
    <scope>NUCLEOTIDE SEQUENCE</scope>
    <source>
        <strain evidence="1">Expedition CK06-06</strain>
    </source>
</reference>
<gene>
    <name evidence="1" type="ORF">S01H4_32595</name>
</gene>
<sequence length="90" mass="9559">MKKFLVFLCVVGLTVFSASPLFAGGIDSKTAWSAEYIRTFNRNAATDSADAAAYNPAGVMKMEDGVYGSLSVIYIGKDYTNDVGGTDLDS</sequence>
<organism evidence="1">
    <name type="scientific">marine sediment metagenome</name>
    <dbReference type="NCBI Taxonomy" id="412755"/>
    <lineage>
        <taxon>unclassified sequences</taxon>
        <taxon>metagenomes</taxon>
        <taxon>ecological metagenomes</taxon>
    </lineage>
</organism>
<proteinExistence type="predicted"/>
<name>X0ZYD9_9ZZZZ</name>
<comment type="caution">
    <text evidence="1">The sequence shown here is derived from an EMBL/GenBank/DDBJ whole genome shotgun (WGS) entry which is preliminary data.</text>
</comment>
<dbReference type="AlphaFoldDB" id="X0ZYD9"/>